<protein>
    <recommendedName>
        <fullName evidence="5">VWFA domain-containing protein</fullName>
    </recommendedName>
</protein>
<feature type="region of interest" description="Disordered" evidence="1">
    <location>
        <begin position="112"/>
        <end position="141"/>
    </location>
</feature>
<keyword evidence="4" id="KW-1185">Reference proteome</keyword>
<feature type="transmembrane region" description="Helical" evidence="2">
    <location>
        <begin position="798"/>
        <end position="822"/>
    </location>
</feature>
<dbReference type="OrthoDB" id="252901at2"/>
<reference evidence="3 4" key="1">
    <citation type="submission" date="2016-05" db="EMBL/GenBank/DDBJ databases">
        <title>Genomic and physiological characterization of Planctopirus sp. isolated from fresh water lake.</title>
        <authorList>
            <person name="Subhash Y."/>
            <person name="Ramana C."/>
        </authorList>
    </citation>
    <scope>NUCLEOTIDE SEQUENCE [LARGE SCALE GENOMIC DNA]</scope>
    <source>
        <strain evidence="3 4">JC280</strain>
    </source>
</reference>
<keyword evidence="2" id="KW-1133">Transmembrane helix</keyword>
<comment type="caution">
    <text evidence="3">The sequence shown here is derived from an EMBL/GenBank/DDBJ whole genome shotgun (WGS) entry which is preliminary data.</text>
</comment>
<dbReference type="PANTHER" id="PTHR37947">
    <property type="entry name" value="BLL2462 PROTEIN"/>
    <property type="match status" value="1"/>
</dbReference>
<evidence type="ECO:0000313" key="4">
    <source>
        <dbReference type="Proteomes" id="UP000094828"/>
    </source>
</evidence>
<dbReference type="Gene3D" id="3.40.50.880">
    <property type="match status" value="1"/>
</dbReference>
<dbReference type="Proteomes" id="UP000094828">
    <property type="component" value="Unassembled WGS sequence"/>
</dbReference>
<dbReference type="STRING" id="1841610.A6X21_22740"/>
<keyword evidence="2" id="KW-0472">Membrane</keyword>
<feature type="transmembrane region" description="Helical" evidence="2">
    <location>
        <begin position="65"/>
        <end position="86"/>
    </location>
</feature>
<keyword evidence="2" id="KW-0812">Transmembrane</keyword>
<evidence type="ECO:0008006" key="5">
    <source>
        <dbReference type="Google" id="ProtNLM"/>
    </source>
</evidence>
<evidence type="ECO:0000256" key="2">
    <source>
        <dbReference type="SAM" id="Phobius"/>
    </source>
</evidence>
<dbReference type="SUPFAM" id="SSF52317">
    <property type="entry name" value="Class I glutamine amidotransferase-like"/>
    <property type="match status" value="1"/>
</dbReference>
<gene>
    <name evidence="3" type="ORF">A6X21_22740</name>
</gene>
<evidence type="ECO:0000256" key="1">
    <source>
        <dbReference type="SAM" id="MobiDB-lite"/>
    </source>
</evidence>
<proteinExistence type="predicted"/>
<dbReference type="EMBL" id="LYDR01000091">
    <property type="protein sequence ID" value="ODA31184.1"/>
    <property type="molecule type" value="Genomic_DNA"/>
</dbReference>
<organism evidence="3 4">
    <name type="scientific">Planctopirus hydrillae</name>
    <dbReference type="NCBI Taxonomy" id="1841610"/>
    <lineage>
        <taxon>Bacteria</taxon>
        <taxon>Pseudomonadati</taxon>
        <taxon>Planctomycetota</taxon>
        <taxon>Planctomycetia</taxon>
        <taxon>Planctomycetales</taxon>
        <taxon>Planctomycetaceae</taxon>
        <taxon>Planctopirus</taxon>
    </lineage>
</organism>
<feature type="transmembrane region" description="Helical" evidence="2">
    <location>
        <begin position="33"/>
        <end position="53"/>
    </location>
</feature>
<dbReference type="RefSeq" id="WP_068847934.1">
    <property type="nucleotide sequence ID" value="NZ_LYDR01000091.1"/>
</dbReference>
<sequence>MMKWLGQLLGIENLNELSGGRISFAAPWVQENGWLLIVLLAAAAMLSGLYYLCFQGGQWSKTRGLLAAIRALVLALLVLILAEPILELKFISYPKPWLWVLLDGSESMEITDENEVEPDVPMTKGTGASEGSGPTSQPLLSRSERVRQALEKDGGKAVQELAEKFRIRLFSMVDHQGVRVLSAEKKDSTAVKNSMALAGLLGSGESDEQDSINHLLSSLKLWETKGEVSAHGAAMDDLARRYSTDHLAGLVVVSDFDQNSGPNAVSAARRLNVPVYAVGVGPTSARDLSVDLLVPPTMKKAETSTVVVTVRQRENQGESVQVKLSVQPASGETPPSLIGSQQIRLSSASVPVEFPYLPDQAGRMVFVAEVEAIPGETVVENNRVTKDVNVIDDFLRLLFVEYEPTWEWRFIKEVFHRDRLVGMRGFRTYLRSADPVVRETNDLFLPSLTLPRNEFFQTDVIFLGDMPAASLTSRFCELTREFVGQFGGGLVVMAGPRFGPGELAQTPLADMLPVVVDPDGRLDDREEFAMKLTPLARQFDFMRLGQTAEEDRRAWANLGKVPWYQPVLRVEPRSTTVLAEHPTALCADGKTHQPLIAIRKYGRGEVIYIAHNEMWRLRRLYGEAYYRQFWGQLIHRLGLSHAVGNQKRFVVRTDKSRYRADEKIVVTVEAYDQNFNPLGADQIPDGRLSSELSNLETPGLEPQQLLIPALKPGVFETRLQVTQGGEHQLTIFDPIEKQSVSTSFHVASSSAERRSAVRNSALQTSLATETGGKACELNELDQLAQEIRAPQFQAQQVVILPIWATWLCLGLIVTLLSLEWAIRKGVNLP</sequence>
<dbReference type="AlphaFoldDB" id="A0A1C3EDA9"/>
<dbReference type="InterPro" id="IPR029062">
    <property type="entry name" value="Class_I_gatase-like"/>
</dbReference>
<accession>A0A1C3EDA9</accession>
<dbReference type="Gene3D" id="2.60.40.10">
    <property type="entry name" value="Immunoglobulins"/>
    <property type="match status" value="1"/>
</dbReference>
<name>A0A1C3EDA9_9PLAN</name>
<dbReference type="InterPro" id="IPR013783">
    <property type="entry name" value="Ig-like_fold"/>
</dbReference>
<evidence type="ECO:0000313" key="3">
    <source>
        <dbReference type="EMBL" id="ODA31184.1"/>
    </source>
</evidence>
<dbReference type="PANTHER" id="PTHR37947:SF1">
    <property type="entry name" value="BLL2462 PROTEIN"/>
    <property type="match status" value="1"/>
</dbReference>